<comment type="caution">
    <text evidence="2">The sequence shown here is derived from an EMBL/GenBank/DDBJ whole genome shotgun (WGS) entry which is preliminary data.</text>
</comment>
<evidence type="ECO:0000313" key="2">
    <source>
        <dbReference type="EMBL" id="KFX48945.1"/>
    </source>
</evidence>
<reference evidence="2" key="1">
    <citation type="journal article" date="2014" name="PLoS Genet.">
        <title>Signature Gene Expression Reveals Novel Clues to the Molecular Mechanisms of Dimorphic Transition in Penicillium marneffei.</title>
        <authorList>
            <person name="Yang E."/>
            <person name="Wang G."/>
            <person name="Cai J."/>
            <person name="Woo P.C."/>
            <person name="Lau S.K."/>
            <person name="Yuen K.-Y."/>
            <person name="Chow W.-N."/>
            <person name="Lin X."/>
        </authorList>
    </citation>
    <scope>NUCLEOTIDE SEQUENCE [LARGE SCALE GENOMIC DNA]</scope>
    <source>
        <strain evidence="2">PM1</strain>
    </source>
</reference>
<name>A0A093V9W1_TALMA</name>
<accession>A0A093V9W1</accession>
<organism evidence="2">
    <name type="scientific">Talaromyces marneffei PM1</name>
    <dbReference type="NCBI Taxonomy" id="1077442"/>
    <lineage>
        <taxon>Eukaryota</taxon>
        <taxon>Fungi</taxon>
        <taxon>Dikarya</taxon>
        <taxon>Ascomycota</taxon>
        <taxon>Pezizomycotina</taxon>
        <taxon>Eurotiomycetes</taxon>
        <taxon>Eurotiomycetidae</taxon>
        <taxon>Eurotiales</taxon>
        <taxon>Trichocomaceae</taxon>
        <taxon>Talaromyces</taxon>
        <taxon>Talaromyces sect. Talaromyces</taxon>
    </lineage>
</organism>
<dbReference type="AlphaFoldDB" id="A0A093V9W1"/>
<protein>
    <submittedName>
        <fullName evidence="2">Uncharacterized protein</fullName>
    </submittedName>
</protein>
<proteinExistence type="predicted"/>
<dbReference type="eggNOG" id="ENOG502SK8I">
    <property type="taxonomic scope" value="Eukaryota"/>
</dbReference>
<feature type="region of interest" description="Disordered" evidence="1">
    <location>
        <begin position="69"/>
        <end position="95"/>
    </location>
</feature>
<dbReference type="HOGENOM" id="CLU_031573_1_0_1"/>
<sequence length="376" mass="40831">MAAQLQALLRFLSQDAKVPLASAMGKIKDLQAAGLQSADDISRSNLDTIQSIFKDGKVAKQVLNAAKRVTKNGQKRGASASEEQSSSTKKAKLSNAVAGVNRTPYEIESSLSLPLTSESEETLSQTILRTNRAPLVLAFAVAVLKYTMPEQPMSSRLSLGQAVVSANSRSKAISLGIVSAPAAADDEQKWAEGQPKVKILGREVPVLKRWDYDPFEGGPERKEEEAGEKADTGLPPLWGLDLEALKKKEKNVDVVGMRSGRTQSQTTAGLPIHTPESARSYLLKSFTILKENGEDTDNTKKKKSTDSLAEKERCLGLLLQALDISISSWATTLSAEELDKRAWTWYVRVRPEVQTGVAGWGEKGSLKLADILSLKR</sequence>
<dbReference type="EMBL" id="JPOX01000010">
    <property type="protein sequence ID" value="KFX48945.1"/>
    <property type="molecule type" value="Genomic_DNA"/>
</dbReference>
<evidence type="ECO:0000256" key="1">
    <source>
        <dbReference type="SAM" id="MobiDB-lite"/>
    </source>
</evidence>
<gene>
    <name evidence="2" type="ORF">GQ26_0100080</name>
</gene>